<evidence type="ECO:0000256" key="4">
    <source>
        <dbReference type="ARBA" id="ARBA00022475"/>
    </source>
</evidence>
<evidence type="ECO:0000256" key="5">
    <source>
        <dbReference type="ARBA" id="ARBA00022692"/>
    </source>
</evidence>
<evidence type="ECO:0000256" key="2">
    <source>
        <dbReference type="ARBA" id="ARBA00004236"/>
    </source>
</evidence>
<evidence type="ECO:0000256" key="1">
    <source>
        <dbReference type="ARBA" id="ARBA00003156"/>
    </source>
</evidence>
<reference evidence="10" key="1">
    <citation type="submission" date="2022-08" db="UniProtKB">
        <authorList>
            <consortium name="EnsemblMetazoa"/>
        </authorList>
    </citation>
    <scope>IDENTIFICATION</scope>
</reference>
<comment type="subcellular location">
    <subcellularLocation>
        <location evidence="2">Cell membrane</location>
    </subcellularLocation>
</comment>
<evidence type="ECO:0000313" key="10">
    <source>
        <dbReference type="EnsemblMetazoa" id="ACOM030397-PA.1"/>
    </source>
</evidence>
<dbReference type="GO" id="GO:0005044">
    <property type="term" value="F:scavenger receptor activity"/>
    <property type="evidence" value="ECO:0007669"/>
    <property type="project" value="TreeGrafter"/>
</dbReference>
<comment type="similarity">
    <text evidence="3">Belongs to the CD36 family.</text>
</comment>
<evidence type="ECO:0008006" key="11">
    <source>
        <dbReference type="Google" id="ProtNLM"/>
    </source>
</evidence>
<comment type="function">
    <text evidence="1">Plays an olfactory role that is not restricted to pheromone sensitivity.</text>
</comment>
<evidence type="ECO:0000256" key="8">
    <source>
        <dbReference type="ARBA" id="ARBA00023180"/>
    </source>
</evidence>
<organism evidence="10">
    <name type="scientific">Anopheles coluzzii</name>
    <name type="common">African malaria mosquito</name>
    <dbReference type="NCBI Taxonomy" id="1518534"/>
    <lineage>
        <taxon>Eukaryota</taxon>
        <taxon>Metazoa</taxon>
        <taxon>Ecdysozoa</taxon>
        <taxon>Arthropoda</taxon>
        <taxon>Hexapoda</taxon>
        <taxon>Insecta</taxon>
        <taxon>Pterygota</taxon>
        <taxon>Neoptera</taxon>
        <taxon>Endopterygota</taxon>
        <taxon>Diptera</taxon>
        <taxon>Nematocera</taxon>
        <taxon>Culicoidea</taxon>
        <taxon>Culicidae</taxon>
        <taxon>Anophelinae</taxon>
        <taxon>Anopheles</taxon>
    </lineage>
</organism>
<protein>
    <recommendedName>
        <fullName evidence="11">Scavenger receptor class B</fullName>
    </recommendedName>
</protein>
<proteinExistence type="inferred from homology"/>
<sequence>MGRCCSNWSPTGKRLCALGSTTALCVFALALGLVWPALIWQIAKREFVLEPGTEVYKNWIEPPIDTYLELYLWNWTNADAYLTEKPHLEQLGPYTFREVHERVNLKWNDNDTLTFQQRRIWYHVPELSVGDYETDRVVTINPVLLTVGYALRNEPVFLFYVDGIIMQNDLATTPFYDVLVREMIFEGYDDKLLTSLLALIELLPEESRPPIDLPPYDRFGWFFGRNGSETYDGTFTIGTGKDSVYNTGVMRLWNGANATDYYRGECGRIRGTTGEVWPPWGRTLSGTPPSVSVFAPDVCSSVTLQYAEEMERYGIDGLRWIGTDRVFDNGLHYPETECQCTAEDVADCPLLDNGAMDVSRCKFGAPATVSYPHFYLANESYLEGITERRRSIGSRWKLEPYTGVPLGVRAQLQVNLDVKQYGMTLLKGIPEVMLPVLWFRQTASLTEELADDIKLILILPDIGVYVAYALGALGIIGLVLAVYFSVTRWKLQSPPQPVEAKTAL</sequence>
<feature type="transmembrane region" description="Helical" evidence="9">
    <location>
        <begin position="465"/>
        <end position="486"/>
    </location>
</feature>
<keyword evidence="8" id="KW-0325">Glycoprotein</keyword>
<keyword evidence="4" id="KW-1003">Cell membrane</keyword>
<dbReference type="GO" id="GO:0005737">
    <property type="term" value="C:cytoplasm"/>
    <property type="evidence" value="ECO:0007669"/>
    <property type="project" value="TreeGrafter"/>
</dbReference>
<dbReference type="GO" id="GO:0005886">
    <property type="term" value="C:plasma membrane"/>
    <property type="evidence" value="ECO:0007669"/>
    <property type="project" value="UniProtKB-SubCell"/>
</dbReference>
<keyword evidence="5 9" id="KW-0812">Transmembrane</keyword>
<accession>A0A8W7PF41</accession>
<dbReference type="EnsemblMetazoa" id="ACOM030397-RA">
    <property type="protein sequence ID" value="ACOM030397-PA.1"/>
    <property type="gene ID" value="ACOM030397"/>
</dbReference>
<dbReference type="AlphaFoldDB" id="A0A8W7PF41"/>
<dbReference type="Pfam" id="PF01130">
    <property type="entry name" value="CD36"/>
    <property type="match status" value="1"/>
</dbReference>
<evidence type="ECO:0000256" key="7">
    <source>
        <dbReference type="ARBA" id="ARBA00023136"/>
    </source>
</evidence>
<name>A0A8W7PF41_ANOCL</name>
<evidence type="ECO:0000256" key="3">
    <source>
        <dbReference type="ARBA" id="ARBA00010532"/>
    </source>
</evidence>
<dbReference type="VEuPathDB" id="VectorBase:ACON2_036297"/>
<dbReference type="PANTHER" id="PTHR11923:SF114">
    <property type="entry name" value="FI02050P-RELATED"/>
    <property type="match status" value="1"/>
</dbReference>
<dbReference type="PRINTS" id="PR01609">
    <property type="entry name" value="CD36FAMILY"/>
</dbReference>
<keyword evidence="7 9" id="KW-0472">Membrane</keyword>
<dbReference type="PANTHER" id="PTHR11923">
    <property type="entry name" value="SCAVENGER RECEPTOR CLASS B TYPE-1 SR-B1"/>
    <property type="match status" value="1"/>
</dbReference>
<dbReference type="InterPro" id="IPR002159">
    <property type="entry name" value="CD36_fam"/>
</dbReference>
<dbReference type="Proteomes" id="UP000075882">
    <property type="component" value="Unassembled WGS sequence"/>
</dbReference>
<keyword evidence="6 9" id="KW-1133">Transmembrane helix</keyword>
<evidence type="ECO:0000256" key="9">
    <source>
        <dbReference type="SAM" id="Phobius"/>
    </source>
</evidence>
<evidence type="ECO:0000256" key="6">
    <source>
        <dbReference type="ARBA" id="ARBA00022989"/>
    </source>
</evidence>